<evidence type="ECO:0000256" key="4">
    <source>
        <dbReference type="ARBA" id="ARBA00023180"/>
    </source>
</evidence>
<keyword evidence="5" id="KW-1133">Transmembrane helix</keyword>
<keyword evidence="2" id="KW-0732">Signal</keyword>
<dbReference type="SUPFAM" id="SSF48726">
    <property type="entry name" value="Immunoglobulin"/>
    <property type="match status" value="2"/>
</dbReference>
<evidence type="ECO:0000256" key="2">
    <source>
        <dbReference type="ARBA" id="ARBA00022729"/>
    </source>
</evidence>
<name>A0ABM4I5Y3_ODOVR</name>
<dbReference type="RefSeq" id="XP_070323229.1">
    <property type="nucleotide sequence ID" value="XM_070467128.1"/>
</dbReference>
<feature type="domain" description="Ig-like" evidence="6">
    <location>
        <begin position="280"/>
        <end position="362"/>
    </location>
</feature>
<keyword evidence="5" id="KW-0812">Transmembrane</keyword>
<reference evidence="7" key="1">
    <citation type="journal article" date="2022" name="J. Hered.">
        <title>A De Novo Chromosome-Level Genome Assembly of the White-Tailed Deer, Odocoileus Virginianus.</title>
        <authorList>
            <person name="London E.W."/>
            <person name="Roca A.L."/>
            <person name="Novakofski J.E."/>
            <person name="Mateus-Pinilla N.E."/>
        </authorList>
    </citation>
    <scope>NUCLEOTIDE SEQUENCE [LARGE SCALE GENOMIC DNA]</scope>
</reference>
<accession>A0ABM4I5Y3</accession>
<proteinExistence type="predicted"/>
<dbReference type="PANTHER" id="PTHR12080:SF110">
    <property type="entry name" value="IG-LIKE DOMAIN-CONTAINING PROTEIN"/>
    <property type="match status" value="1"/>
</dbReference>
<reference evidence="8" key="2">
    <citation type="submission" date="2025-08" db="UniProtKB">
        <authorList>
            <consortium name="RefSeq"/>
        </authorList>
    </citation>
    <scope>IDENTIFICATION</scope>
    <source>
        <tissue evidence="8">Tongue muscle</tissue>
    </source>
</reference>
<evidence type="ECO:0000256" key="5">
    <source>
        <dbReference type="SAM" id="Phobius"/>
    </source>
</evidence>
<dbReference type="InterPro" id="IPR013783">
    <property type="entry name" value="Ig-like_fold"/>
</dbReference>
<dbReference type="InterPro" id="IPR015631">
    <property type="entry name" value="CD2/SLAM_rcpt"/>
</dbReference>
<evidence type="ECO:0000313" key="8">
    <source>
        <dbReference type="RefSeq" id="XP_070323229.1"/>
    </source>
</evidence>
<gene>
    <name evidence="8" type="primary">LOC110145393</name>
</gene>
<feature type="transmembrane region" description="Helical" evidence="5">
    <location>
        <begin position="385"/>
        <end position="403"/>
    </location>
</feature>
<keyword evidence="4" id="KW-0325">Glycoprotein</keyword>
<dbReference type="Gene3D" id="2.60.40.10">
    <property type="entry name" value="Immunoglobulins"/>
    <property type="match status" value="2"/>
</dbReference>
<keyword evidence="7" id="KW-1185">Reference proteome</keyword>
<dbReference type="GeneID" id="110145393"/>
<dbReference type="Proteomes" id="UP001652640">
    <property type="component" value="Chromosome 5"/>
</dbReference>
<evidence type="ECO:0000259" key="6">
    <source>
        <dbReference type="PROSITE" id="PS50835"/>
    </source>
</evidence>
<dbReference type="InterPro" id="IPR007110">
    <property type="entry name" value="Ig-like_dom"/>
</dbReference>
<evidence type="ECO:0000256" key="1">
    <source>
        <dbReference type="ARBA" id="ARBA00004370"/>
    </source>
</evidence>
<evidence type="ECO:0000256" key="3">
    <source>
        <dbReference type="ARBA" id="ARBA00023136"/>
    </source>
</evidence>
<dbReference type="PROSITE" id="PS50835">
    <property type="entry name" value="IG_LIKE"/>
    <property type="match status" value="1"/>
</dbReference>
<organism evidence="7 8">
    <name type="scientific">Odocoileus virginianus</name>
    <name type="common">White-tailed deer</name>
    <dbReference type="NCBI Taxonomy" id="9874"/>
    <lineage>
        <taxon>Eukaryota</taxon>
        <taxon>Metazoa</taxon>
        <taxon>Chordata</taxon>
        <taxon>Craniata</taxon>
        <taxon>Vertebrata</taxon>
        <taxon>Euteleostomi</taxon>
        <taxon>Mammalia</taxon>
        <taxon>Eutheria</taxon>
        <taxon>Laurasiatheria</taxon>
        <taxon>Artiodactyla</taxon>
        <taxon>Ruminantia</taxon>
        <taxon>Pecora</taxon>
        <taxon>Cervidae</taxon>
        <taxon>Odocoileinae</taxon>
        <taxon>Odocoileus</taxon>
    </lineage>
</organism>
<dbReference type="InterPro" id="IPR036179">
    <property type="entry name" value="Ig-like_dom_sf"/>
</dbReference>
<protein>
    <recommendedName>
        <fullName evidence="6">Ig-like domain-containing protein</fullName>
    </recommendedName>
</protein>
<sequence length="453" mass="49920">MAPGIRSHNLLLHSLYDRQLKGAFQRPSNLEGGPVCRAKGILDEPPNVMRDVRIPEREERRPPRQCNSQKGKFIADFSQGSCRIQRSGARSESHEPKLLHKFIRRPPPLLGLQVPGIRQPSPQIRPLVDHSSCPLPSLSKSCSIVLTGICSTGVKSSGAHGSGVQDFGAHVPLQRIRGGSVLFLLTKYQEAVPEEVSWGFGPESNYRVLLRVRRGADPPTWVSLQDKYQHRVHVPNVTSLRIENLTPEDSGEYRSRADFPGGMELTQVFLLTVYDPAPLPQILVKSTSITPGWCNATLECTASRDTEDLKVTWGSMGLPREQRIMLDPPSDSWTLTLSLPLSRPSASLTCVVSNQVDQKAATLDLGEVCVSDSHGQVSADPLSCIIKAVVVMLLILGVGLFFWKTCGKKRKMKTGRGIEFQEDHRDNDGGDQYAELSQQAPGEATYKVIGEHT</sequence>
<comment type="subcellular location">
    <subcellularLocation>
        <location evidence="1">Membrane</location>
    </subcellularLocation>
</comment>
<keyword evidence="3 5" id="KW-0472">Membrane</keyword>
<evidence type="ECO:0000313" key="7">
    <source>
        <dbReference type="Proteomes" id="UP001652640"/>
    </source>
</evidence>
<dbReference type="PANTHER" id="PTHR12080">
    <property type="entry name" value="SIGNALING LYMPHOCYTIC ACTIVATION MOLECULE"/>
    <property type="match status" value="1"/>
</dbReference>